<evidence type="ECO:0000256" key="3">
    <source>
        <dbReference type="RuleBase" id="RU362073"/>
    </source>
</evidence>
<keyword evidence="6" id="KW-0966">Cell projection</keyword>
<dbReference type="Gene3D" id="3.30.70.2120">
    <property type="match status" value="1"/>
</dbReference>
<dbReference type="GO" id="GO:0005576">
    <property type="term" value="C:extracellular region"/>
    <property type="evidence" value="ECO:0007669"/>
    <property type="project" value="UniProtKB-SubCell"/>
</dbReference>
<dbReference type="PANTHER" id="PTHR42792">
    <property type="entry name" value="FLAGELLIN"/>
    <property type="match status" value="1"/>
</dbReference>
<comment type="similarity">
    <text evidence="1 3">Belongs to the bacterial flagellin family.</text>
</comment>
<evidence type="ECO:0000313" key="6">
    <source>
        <dbReference type="EMBL" id="EPY02193.1"/>
    </source>
</evidence>
<gene>
    <name evidence="6" type="ORF">K678_06936</name>
</gene>
<sequence length="412" mass="41827">MPVISTNSASNSALRYLNLNSSNQSSTLSKLASGSRITKASDDAAGLAIGTRIQSDVTVLSQASTNASQASSILQTADGGLARIADILQRMKSLSTQSNSGTVTDSERTYIQAEYSELSEEIDGISKSTTYNGNSLLDGTSAFASATSLSSVSTSGLTDAQATDLTGVADADTITITTTDGTTPTSVTYTIKDSYDGTASKVSLQDVVDSINAGNTATPKAANVRASITTDANGLQHLVLAAANSDETISTITNGTGTAATALGLINTAGKLVGASTGVDFMVGTSTADTINVSINAVTTATLGSTTLKIGSTSVSTQTAAQQASDALDKAIAQVSQARAEIGATMSRFEFRSETISTASENLTSAESVIMDADVAAEKSQLSSDDVKTQAAIAALSQANQMPQNLLSLLKS</sequence>
<keyword evidence="3" id="KW-0964">Secreted</keyword>
<dbReference type="PANTHER" id="PTHR42792:SF2">
    <property type="entry name" value="FLAGELLIN"/>
    <property type="match status" value="1"/>
</dbReference>
<evidence type="ECO:0000256" key="1">
    <source>
        <dbReference type="ARBA" id="ARBA00005709"/>
    </source>
</evidence>
<dbReference type="Pfam" id="PF00669">
    <property type="entry name" value="Flagellin_N"/>
    <property type="match status" value="1"/>
</dbReference>
<dbReference type="AlphaFoldDB" id="S9SDR6"/>
<evidence type="ECO:0000259" key="5">
    <source>
        <dbReference type="Pfam" id="PF00700"/>
    </source>
</evidence>
<dbReference type="Proteomes" id="UP000015350">
    <property type="component" value="Unassembled WGS sequence"/>
</dbReference>
<dbReference type="PATRIC" id="fig|1316936.3.peg.1389"/>
<dbReference type="SUPFAM" id="SSF64518">
    <property type="entry name" value="Phase 1 flagellin"/>
    <property type="match status" value="1"/>
</dbReference>
<dbReference type="GO" id="GO:0005198">
    <property type="term" value="F:structural molecule activity"/>
    <property type="evidence" value="ECO:0007669"/>
    <property type="project" value="UniProtKB-UniRule"/>
</dbReference>
<protein>
    <recommendedName>
        <fullName evidence="3">Flagellin</fullName>
    </recommendedName>
</protein>
<dbReference type="Pfam" id="PF00700">
    <property type="entry name" value="Flagellin_C"/>
    <property type="match status" value="1"/>
</dbReference>
<name>S9SDR6_MAGFU</name>
<organism evidence="6 7">
    <name type="scientific">Magnetospirillum fulvum MGU-K5</name>
    <dbReference type="NCBI Taxonomy" id="1316936"/>
    <lineage>
        <taxon>Bacteria</taxon>
        <taxon>Pseudomonadati</taxon>
        <taxon>Pseudomonadota</taxon>
        <taxon>Alphaproteobacteria</taxon>
        <taxon>Rhodospirillales</taxon>
        <taxon>Rhodospirillaceae</taxon>
        <taxon>Magnetospirillum</taxon>
    </lineage>
</organism>
<dbReference type="InterPro" id="IPR042187">
    <property type="entry name" value="Flagellin_C_sub2"/>
</dbReference>
<keyword evidence="6" id="KW-0282">Flagellum</keyword>
<dbReference type="EMBL" id="AQPH01000019">
    <property type="protein sequence ID" value="EPY02193.1"/>
    <property type="molecule type" value="Genomic_DNA"/>
</dbReference>
<dbReference type="OrthoDB" id="9796789at2"/>
<dbReference type="InterPro" id="IPR046358">
    <property type="entry name" value="Flagellin_C"/>
</dbReference>
<keyword evidence="6" id="KW-0969">Cilium</keyword>
<comment type="function">
    <text evidence="3">Flagellin is the subunit protein which polymerizes to form the filaments of bacterial flagella.</text>
</comment>
<dbReference type="InterPro" id="IPR001492">
    <property type="entry name" value="Flagellin"/>
</dbReference>
<comment type="caution">
    <text evidence="6">The sequence shown here is derived from an EMBL/GenBank/DDBJ whole genome shotgun (WGS) entry which is preliminary data.</text>
</comment>
<keyword evidence="2 3" id="KW-0975">Bacterial flagellum</keyword>
<dbReference type="Gene3D" id="1.20.1330.10">
    <property type="entry name" value="f41 fragment of flagellin, N-terminal domain"/>
    <property type="match status" value="1"/>
</dbReference>
<proteinExistence type="inferred from homology"/>
<dbReference type="Gene3D" id="6.10.10.10">
    <property type="entry name" value="Flagellar export chaperone, C-terminal domain"/>
    <property type="match status" value="1"/>
</dbReference>
<dbReference type="GO" id="GO:0009288">
    <property type="term" value="C:bacterial-type flagellum"/>
    <property type="evidence" value="ECO:0007669"/>
    <property type="project" value="UniProtKB-SubCell"/>
</dbReference>
<evidence type="ECO:0000259" key="4">
    <source>
        <dbReference type="Pfam" id="PF00669"/>
    </source>
</evidence>
<dbReference type="PRINTS" id="PR00207">
    <property type="entry name" value="FLAGELLIN"/>
</dbReference>
<feature type="domain" description="Flagellin N-terminal" evidence="4">
    <location>
        <begin position="4"/>
        <end position="141"/>
    </location>
</feature>
<dbReference type="eggNOG" id="COG1344">
    <property type="taxonomic scope" value="Bacteria"/>
</dbReference>
<comment type="subcellular location">
    <subcellularLocation>
        <location evidence="3">Secreted</location>
    </subcellularLocation>
    <subcellularLocation>
        <location evidence="3">Bacterial flagellum</location>
    </subcellularLocation>
</comment>
<dbReference type="InterPro" id="IPR001029">
    <property type="entry name" value="Flagellin_N"/>
</dbReference>
<dbReference type="RefSeq" id="WP_021131738.1">
    <property type="nucleotide sequence ID" value="NZ_AQPH01000019.1"/>
</dbReference>
<evidence type="ECO:0000313" key="7">
    <source>
        <dbReference type="Proteomes" id="UP000015350"/>
    </source>
</evidence>
<reference evidence="6 7" key="1">
    <citation type="submission" date="2013-04" db="EMBL/GenBank/DDBJ databases">
        <authorList>
            <person name="Kuznetsov B."/>
            <person name="Ivanovsky R."/>
        </authorList>
    </citation>
    <scope>NUCLEOTIDE SEQUENCE [LARGE SCALE GENOMIC DNA]</scope>
    <source>
        <strain evidence="6 7">MGU-K5</strain>
    </source>
</reference>
<evidence type="ECO:0000256" key="2">
    <source>
        <dbReference type="ARBA" id="ARBA00023143"/>
    </source>
</evidence>
<dbReference type="STRING" id="1316936.K678_06936"/>
<feature type="domain" description="Flagellin C-terminal" evidence="5">
    <location>
        <begin position="326"/>
        <end position="410"/>
    </location>
</feature>
<accession>S9SDR6</accession>